<dbReference type="SUPFAM" id="SSF46785">
    <property type="entry name" value="Winged helix' DNA-binding domain"/>
    <property type="match status" value="1"/>
</dbReference>
<dbReference type="InterPro" id="IPR036388">
    <property type="entry name" value="WH-like_DNA-bd_sf"/>
</dbReference>
<dbReference type="RefSeq" id="WP_305003525.1">
    <property type="nucleotide sequence ID" value="NZ_JAUQUB010000003.1"/>
</dbReference>
<sequence length="222" mass="24623">MESLDRVLPQVARAGSLSEQVYQSLRESIADGRLAPGSRITERQLAAALDVSPTPVREALSKLEHEGLVERSDSRRLRVTDHPAETLHELMEVEIMLRGAEARFAARKITPDAIERMRASIDELVTARDSLTLAEQFEMAQRFDAEIARAAANPALRALLDSYAIYGSDFRLSRAAEDAKDPAWVERRIADHRAIVEALAAGDEDAAESVMRRHARSAIKNL</sequence>
<dbReference type="EMBL" id="JAUQUB010000003">
    <property type="protein sequence ID" value="MDO7883095.1"/>
    <property type="molecule type" value="Genomic_DNA"/>
</dbReference>
<dbReference type="InterPro" id="IPR036390">
    <property type="entry name" value="WH_DNA-bd_sf"/>
</dbReference>
<dbReference type="PANTHER" id="PTHR43537:SF24">
    <property type="entry name" value="GLUCONATE OPERON TRANSCRIPTIONAL REPRESSOR"/>
    <property type="match status" value="1"/>
</dbReference>
<evidence type="ECO:0000313" key="6">
    <source>
        <dbReference type="Proteomes" id="UP001241072"/>
    </source>
</evidence>
<dbReference type="Pfam" id="PF07729">
    <property type="entry name" value="FCD"/>
    <property type="match status" value="1"/>
</dbReference>
<dbReference type="Pfam" id="PF00392">
    <property type="entry name" value="GntR"/>
    <property type="match status" value="1"/>
</dbReference>
<keyword evidence="6" id="KW-1185">Reference proteome</keyword>
<dbReference type="CDD" id="cd07377">
    <property type="entry name" value="WHTH_GntR"/>
    <property type="match status" value="1"/>
</dbReference>
<evidence type="ECO:0000313" key="5">
    <source>
        <dbReference type="EMBL" id="MDO7883095.1"/>
    </source>
</evidence>
<proteinExistence type="predicted"/>
<keyword evidence="3" id="KW-0804">Transcription</keyword>
<keyword evidence="1" id="KW-0805">Transcription regulation</keyword>
<evidence type="ECO:0000256" key="2">
    <source>
        <dbReference type="ARBA" id="ARBA00023125"/>
    </source>
</evidence>
<protein>
    <submittedName>
        <fullName evidence="5">GntR family transcriptional regulator</fullName>
    </submittedName>
</protein>
<evidence type="ECO:0000256" key="1">
    <source>
        <dbReference type="ARBA" id="ARBA00023015"/>
    </source>
</evidence>
<dbReference type="Proteomes" id="UP001241072">
    <property type="component" value="Unassembled WGS sequence"/>
</dbReference>
<comment type="caution">
    <text evidence="5">The sequence shown here is derived from an EMBL/GenBank/DDBJ whole genome shotgun (WGS) entry which is preliminary data.</text>
</comment>
<dbReference type="InterPro" id="IPR000524">
    <property type="entry name" value="Tscrpt_reg_HTH_GntR"/>
</dbReference>
<dbReference type="SMART" id="SM00345">
    <property type="entry name" value="HTH_GNTR"/>
    <property type="match status" value="1"/>
</dbReference>
<evidence type="ECO:0000259" key="4">
    <source>
        <dbReference type="PROSITE" id="PS50949"/>
    </source>
</evidence>
<dbReference type="Gene3D" id="1.20.120.530">
    <property type="entry name" value="GntR ligand-binding domain-like"/>
    <property type="match status" value="1"/>
</dbReference>
<dbReference type="PROSITE" id="PS50949">
    <property type="entry name" value="HTH_GNTR"/>
    <property type="match status" value="1"/>
</dbReference>
<gene>
    <name evidence="5" type="ORF">Q5716_12730</name>
</gene>
<keyword evidence="2" id="KW-0238">DNA-binding</keyword>
<dbReference type="InterPro" id="IPR008920">
    <property type="entry name" value="TF_FadR/GntR_C"/>
</dbReference>
<dbReference type="SMART" id="SM00895">
    <property type="entry name" value="FCD"/>
    <property type="match status" value="1"/>
</dbReference>
<dbReference type="PANTHER" id="PTHR43537">
    <property type="entry name" value="TRANSCRIPTIONAL REGULATOR, GNTR FAMILY"/>
    <property type="match status" value="1"/>
</dbReference>
<feature type="domain" description="HTH gntR-type" evidence="4">
    <location>
        <begin position="15"/>
        <end position="82"/>
    </location>
</feature>
<dbReference type="InterPro" id="IPR011711">
    <property type="entry name" value="GntR_C"/>
</dbReference>
<evidence type="ECO:0000256" key="3">
    <source>
        <dbReference type="ARBA" id="ARBA00023163"/>
    </source>
</evidence>
<accession>A0ABT9BPZ6</accession>
<dbReference type="SUPFAM" id="SSF48008">
    <property type="entry name" value="GntR ligand-binding domain-like"/>
    <property type="match status" value="1"/>
</dbReference>
<organism evidence="5 6">
    <name type="scientific">Antiquaquibacter soli</name>
    <dbReference type="NCBI Taxonomy" id="3064523"/>
    <lineage>
        <taxon>Bacteria</taxon>
        <taxon>Bacillati</taxon>
        <taxon>Actinomycetota</taxon>
        <taxon>Actinomycetes</taxon>
        <taxon>Micrococcales</taxon>
        <taxon>Microbacteriaceae</taxon>
        <taxon>Antiquaquibacter</taxon>
    </lineage>
</organism>
<name>A0ABT9BPZ6_9MICO</name>
<reference evidence="5 6" key="1">
    <citation type="submission" date="2023-07" db="EMBL/GenBank/DDBJ databases">
        <title>Protaetiibacter sp. nov WY-16 isolated from soil.</title>
        <authorList>
            <person name="Liu B."/>
            <person name="Wan Y."/>
        </authorList>
    </citation>
    <scope>NUCLEOTIDE SEQUENCE [LARGE SCALE GENOMIC DNA]</scope>
    <source>
        <strain evidence="5 6">WY-16</strain>
    </source>
</reference>
<dbReference type="Gene3D" id="1.10.10.10">
    <property type="entry name" value="Winged helix-like DNA-binding domain superfamily/Winged helix DNA-binding domain"/>
    <property type="match status" value="1"/>
</dbReference>